<gene>
    <name evidence="1" type="ORF">Ddye_005915</name>
</gene>
<evidence type="ECO:0000313" key="2">
    <source>
        <dbReference type="Proteomes" id="UP001280121"/>
    </source>
</evidence>
<sequence length="155" mass="17318">MSQRKVASINKLNLLTKRDNGKCRPFLPVMKISPTELKESPRHHCKKIFVIEACLEEVDEDVIKELEEDAEVASEEEVPKISLHAISGTRSPETKRIRGIIDNINTTILVDFGSTHNFVIESSARKVELQPVTGGRFEVVVASGDRLSSSGWFCL</sequence>
<name>A0AAE0CQ52_9ROSI</name>
<dbReference type="AlphaFoldDB" id="A0AAE0CQ52"/>
<dbReference type="Proteomes" id="UP001280121">
    <property type="component" value="Unassembled WGS sequence"/>
</dbReference>
<protein>
    <submittedName>
        <fullName evidence="1">Uncharacterized protein</fullName>
    </submittedName>
</protein>
<evidence type="ECO:0000313" key="1">
    <source>
        <dbReference type="EMBL" id="KAK2659382.1"/>
    </source>
</evidence>
<keyword evidence="2" id="KW-1185">Reference proteome</keyword>
<comment type="caution">
    <text evidence="1">The sequence shown here is derived from an EMBL/GenBank/DDBJ whole genome shotgun (WGS) entry which is preliminary data.</text>
</comment>
<accession>A0AAE0CQ52</accession>
<organism evidence="1 2">
    <name type="scientific">Dipteronia dyeriana</name>
    <dbReference type="NCBI Taxonomy" id="168575"/>
    <lineage>
        <taxon>Eukaryota</taxon>
        <taxon>Viridiplantae</taxon>
        <taxon>Streptophyta</taxon>
        <taxon>Embryophyta</taxon>
        <taxon>Tracheophyta</taxon>
        <taxon>Spermatophyta</taxon>
        <taxon>Magnoliopsida</taxon>
        <taxon>eudicotyledons</taxon>
        <taxon>Gunneridae</taxon>
        <taxon>Pentapetalae</taxon>
        <taxon>rosids</taxon>
        <taxon>malvids</taxon>
        <taxon>Sapindales</taxon>
        <taxon>Sapindaceae</taxon>
        <taxon>Hippocastanoideae</taxon>
        <taxon>Acereae</taxon>
        <taxon>Dipteronia</taxon>
    </lineage>
</organism>
<reference evidence="1" key="1">
    <citation type="journal article" date="2023" name="Plant J.">
        <title>Genome sequences and population genomics provide insights into the demographic history, inbreeding, and mutation load of two 'living fossil' tree species of Dipteronia.</title>
        <authorList>
            <person name="Feng Y."/>
            <person name="Comes H.P."/>
            <person name="Chen J."/>
            <person name="Zhu S."/>
            <person name="Lu R."/>
            <person name="Zhang X."/>
            <person name="Li P."/>
            <person name="Qiu J."/>
            <person name="Olsen K.M."/>
            <person name="Qiu Y."/>
        </authorList>
    </citation>
    <scope>NUCLEOTIDE SEQUENCE</scope>
    <source>
        <strain evidence="1">KIB01</strain>
    </source>
</reference>
<dbReference type="EMBL" id="JANJYI010000002">
    <property type="protein sequence ID" value="KAK2659382.1"/>
    <property type="molecule type" value="Genomic_DNA"/>
</dbReference>
<proteinExistence type="predicted"/>